<feature type="transmembrane region" description="Helical" evidence="6">
    <location>
        <begin position="240"/>
        <end position="268"/>
    </location>
</feature>
<dbReference type="Pfam" id="PF02653">
    <property type="entry name" value="BPD_transp_2"/>
    <property type="match status" value="1"/>
</dbReference>
<dbReference type="PANTHER" id="PTHR30482:SF10">
    <property type="entry name" value="HIGH-AFFINITY BRANCHED-CHAIN AMINO ACID TRANSPORT PROTEIN BRAE"/>
    <property type="match status" value="1"/>
</dbReference>
<evidence type="ECO:0000256" key="4">
    <source>
        <dbReference type="ARBA" id="ARBA00022989"/>
    </source>
</evidence>
<evidence type="ECO:0000256" key="3">
    <source>
        <dbReference type="ARBA" id="ARBA00022692"/>
    </source>
</evidence>
<dbReference type="PANTHER" id="PTHR30482">
    <property type="entry name" value="HIGH-AFFINITY BRANCHED-CHAIN AMINO ACID TRANSPORT SYSTEM PERMEASE"/>
    <property type="match status" value="1"/>
</dbReference>
<keyword evidence="4 6" id="KW-1133">Transmembrane helix</keyword>
<dbReference type="CDD" id="cd06581">
    <property type="entry name" value="TM_PBP1_LivM_like"/>
    <property type="match status" value="1"/>
</dbReference>
<reference evidence="7" key="2">
    <citation type="submission" date="2022-10" db="EMBL/GenBank/DDBJ databases">
        <authorList>
            <person name="Trinh H.N."/>
        </authorList>
    </citation>
    <scope>NUCLEOTIDE SEQUENCE</scope>
    <source>
        <strain evidence="7">RN2-1</strain>
    </source>
</reference>
<name>A0AA41YQP2_9PROT</name>
<accession>A0AA41YQP2</accession>
<keyword evidence="2" id="KW-1003">Cell membrane</keyword>
<feature type="transmembrane region" description="Helical" evidence="6">
    <location>
        <begin position="280"/>
        <end position="303"/>
    </location>
</feature>
<feature type="transmembrane region" description="Helical" evidence="6">
    <location>
        <begin position="154"/>
        <end position="173"/>
    </location>
</feature>
<evidence type="ECO:0000313" key="8">
    <source>
        <dbReference type="Proteomes" id="UP001165679"/>
    </source>
</evidence>
<evidence type="ECO:0000256" key="1">
    <source>
        <dbReference type="ARBA" id="ARBA00004651"/>
    </source>
</evidence>
<feature type="transmembrane region" description="Helical" evidence="6">
    <location>
        <begin position="78"/>
        <end position="100"/>
    </location>
</feature>
<evidence type="ECO:0000256" key="6">
    <source>
        <dbReference type="SAM" id="Phobius"/>
    </source>
</evidence>
<dbReference type="Proteomes" id="UP001165679">
    <property type="component" value="Unassembled WGS sequence"/>
</dbReference>
<comment type="caution">
    <text evidence="7">The sequence shown here is derived from an EMBL/GenBank/DDBJ whole genome shotgun (WGS) entry which is preliminary data.</text>
</comment>
<keyword evidence="5 6" id="KW-0472">Membrane</keyword>
<dbReference type="EMBL" id="JAPDNT010000024">
    <property type="protein sequence ID" value="MCW3476812.1"/>
    <property type="molecule type" value="Genomic_DNA"/>
</dbReference>
<dbReference type="InterPro" id="IPR043428">
    <property type="entry name" value="LivM-like"/>
</dbReference>
<evidence type="ECO:0000256" key="2">
    <source>
        <dbReference type="ARBA" id="ARBA00022475"/>
    </source>
</evidence>
<feature type="transmembrane region" description="Helical" evidence="6">
    <location>
        <begin position="205"/>
        <end position="228"/>
    </location>
</feature>
<proteinExistence type="predicted"/>
<dbReference type="InterPro" id="IPR001851">
    <property type="entry name" value="ABC_transp_permease"/>
</dbReference>
<keyword evidence="3 6" id="KW-0812">Transmembrane</keyword>
<evidence type="ECO:0000313" key="7">
    <source>
        <dbReference type="EMBL" id="MCW3476812.1"/>
    </source>
</evidence>
<reference evidence="7" key="1">
    <citation type="submission" date="2022-09" db="EMBL/GenBank/DDBJ databases">
        <title>Rhodovastum sp. nov. RN2-1 isolated from soil in Seongnam, South Korea.</title>
        <authorList>
            <person name="Le N.T."/>
        </authorList>
    </citation>
    <scope>NUCLEOTIDE SEQUENCE</scope>
    <source>
        <strain evidence="7">RN2-1</strain>
    </source>
</reference>
<organism evidence="7 8">
    <name type="scientific">Limobrevibacterium gyesilva</name>
    <dbReference type="NCBI Taxonomy" id="2991712"/>
    <lineage>
        <taxon>Bacteria</taxon>
        <taxon>Pseudomonadati</taxon>
        <taxon>Pseudomonadota</taxon>
        <taxon>Alphaproteobacteria</taxon>
        <taxon>Acetobacterales</taxon>
        <taxon>Acetobacteraceae</taxon>
        <taxon>Limobrevibacterium</taxon>
    </lineage>
</organism>
<comment type="subcellular location">
    <subcellularLocation>
        <location evidence="1">Cell membrane</location>
        <topology evidence="1">Multi-pass membrane protein</topology>
    </subcellularLocation>
</comment>
<feature type="transmembrane region" description="Helical" evidence="6">
    <location>
        <begin position="44"/>
        <end position="66"/>
    </location>
</feature>
<sequence>MKPVLALLVAVVALAPFASSSQYLVNIAMLTAFSAFIGQGWNISGGFGGLTSFGHAVFFGVGAYTVAILQTRWGINPWLGLPAAFVLGGLVGAGIGFLSFRAGLRGSYFALVTLAFAEVFRVLSNSSDLTHGGLGINVKLQLGAANFQFADRRASYAVVLVLLAGATAIAAWLKRSRFGARLVAVRENEDAAQALGVGLVRTKTAALALSGALTALGGVVYTQTYLYIDPSIAFGVERSVEMLLVVMIGGAGTVWGPILGAIALHLIADVSRTWIDTPGFAPMLYGVVLLAIIAALPGGIAGLKGRLGRA</sequence>
<gene>
    <name evidence="7" type="ORF">OL599_19785</name>
</gene>
<dbReference type="RefSeq" id="WP_264715648.1">
    <property type="nucleotide sequence ID" value="NZ_JAPDNT010000024.1"/>
</dbReference>
<protein>
    <submittedName>
        <fullName evidence="7">Branched-chain amino acid ABC transporter permease</fullName>
    </submittedName>
</protein>
<dbReference type="GO" id="GO:0005886">
    <property type="term" value="C:plasma membrane"/>
    <property type="evidence" value="ECO:0007669"/>
    <property type="project" value="UniProtKB-SubCell"/>
</dbReference>
<dbReference type="AlphaFoldDB" id="A0AA41YQP2"/>
<evidence type="ECO:0000256" key="5">
    <source>
        <dbReference type="ARBA" id="ARBA00023136"/>
    </source>
</evidence>
<keyword evidence="8" id="KW-1185">Reference proteome</keyword>
<dbReference type="GO" id="GO:0015658">
    <property type="term" value="F:branched-chain amino acid transmembrane transporter activity"/>
    <property type="evidence" value="ECO:0007669"/>
    <property type="project" value="InterPro"/>
</dbReference>